<dbReference type="AlphaFoldDB" id="A0A1Y1CNP8"/>
<keyword evidence="2" id="KW-1185">Reference proteome</keyword>
<dbReference type="Proteomes" id="UP000218267">
    <property type="component" value="Chromosome"/>
</dbReference>
<name>A0A1Y1CNP8_9BACT</name>
<gene>
    <name evidence="1" type="ORF">ALGA_3602</name>
</gene>
<dbReference type="KEGG" id="mbas:ALGA_3602"/>
<dbReference type="OrthoDB" id="1121032at2"/>
<organism evidence="1 2">
    <name type="scientific">Labilibaculum antarcticum</name>
    <dbReference type="NCBI Taxonomy" id="1717717"/>
    <lineage>
        <taxon>Bacteria</taxon>
        <taxon>Pseudomonadati</taxon>
        <taxon>Bacteroidota</taxon>
        <taxon>Bacteroidia</taxon>
        <taxon>Marinilabiliales</taxon>
        <taxon>Marinifilaceae</taxon>
        <taxon>Labilibaculum</taxon>
    </lineage>
</organism>
<evidence type="ECO:0000313" key="2">
    <source>
        <dbReference type="Proteomes" id="UP000218267"/>
    </source>
</evidence>
<protein>
    <recommendedName>
        <fullName evidence="3">Tetratricopeptide repeat protein</fullName>
    </recommendedName>
</protein>
<dbReference type="RefSeq" id="WP_096431719.1">
    <property type="nucleotide sequence ID" value="NZ_AP018042.1"/>
</dbReference>
<reference evidence="1 2" key="1">
    <citation type="journal article" date="2018" name="Mar. Genomics">
        <title>Complete genome sequence of Marinifilaceae bacterium strain SPP2, isolated from the Antarctic marine sediment.</title>
        <authorList>
            <person name="Watanabe M."/>
            <person name="Kojima H."/>
            <person name="Fukui M."/>
        </authorList>
    </citation>
    <scope>NUCLEOTIDE SEQUENCE [LARGE SCALE GENOMIC DNA]</scope>
    <source>
        <strain evidence="1 2">SPP2</strain>
    </source>
</reference>
<dbReference type="EMBL" id="AP018042">
    <property type="protein sequence ID" value="BAX81894.1"/>
    <property type="molecule type" value="Genomic_DNA"/>
</dbReference>
<evidence type="ECO:0000313" key="1">
    <source>
        <dbReference type="EMBL" id="BAX81894.1"/>
    </source>
</evidence>
<accession>A0A1Y1CNP8</accession>
<proteinExistence type="predicted"/>
<reference evidence="2" key="2">
    <citation type="journal article" date="2020" name="Antonie Van Leeuwenhoek">
        <title>Labilibaculum antarcticum sp. nov., a novel facultative anaerobic, psychrotorelant bacterium isolated from marine sediment of Antarctica.</title>
        <authorList>
            <person name="Watanabe M."/>
            <person name="Kojima H."/>
            <person name="Fukui M."/>
        </authorList>
    </citation>
    <scope>NUCLEOTIDE SEQUENCE [LARGE SCALE GENOMIC DNA]</scope>
    <source>
        <strain evidence="2">SPP2</strain>
    </source>
</reference>
<sequence>MYQKDFIMRMIEMIADLIALLLGLIKKGDLPQASKLLENAYRDFLKEDASFFRNLPKEKLTNKLLTEHNYTNGHLKILSELFFAEGELNFAKGDMETSLNYYEKSLLILEFSEESSNTFSLSSEAKTNLLKAKIETLKFKI</sequence>
<evidence type="ECO:0008006" key="3">
    <source>
        <dbReference type="Google" id="ProtNLM"/>
    </source>
</evidence>